<evidence type="ECO:0000313" key="3">
    <source>
        <dbReference type="Proteomes" id="UP000197468"/>
    </source>
</evidence>
<gene>
    <name evidence="2" type="ORF">CDN99_05585</name>
</gene>
<keyword evidence="1" id="KW-0732">Signal</keyword>
<feature type="chain" id="PRO_5012173622" evidence="1">
    <location>
        <begin position="21"/>
        <end position="106"/>
    </location>
</feature>
<comment type="caution">
    <text evidence="2">The sequence shown here is derived from an EMBL/GenBank/DDBJ whole genome shotgun (WGS) entry which is preliminary data.</text>
</comment>
<dbReference type="RefSeq" id="WP_088383505.1">
    <property type="nucleotide sequence ID" value="NZ_NIOF01000002.1"/>
</dbReference>
<reference evidence="2 3" key="1">
    <citation type="journal article" date="2008" name="Int. J. Syst. Evol. Microbiol.">
        <title>Description of Roseateles aquatilis sp. nov. and Roseateles terrae sp. nov., in the class Betaproteobacteria, and emended description of the genus Roseateles.</title>
        <authorList>
            <person name="Gomila M."/>
            <person name="Bowien B."/>
            <person name="Falsen E."/>
            <person name="Moore E.R."/>
            <person name="Lalucat J."/>
        </authorList>
    </citation>
    <scope>NUCLEOTIDE SEQUENCE [LARGE SCALE GENOMIC DNA]</scope>
    <source>
        <strain evidence="2 3">CCUG 48205</strain>
    </source>
</reference>
<proteinExistence type="predicted"/>
<organism evidence="2 3">
    <name type="scientific">Roseateles aquatilis</name>
    <dbReference type="NCBI Taxonomy" id="431061"/>
    <lineage>
        <taxon>Bacteria</taxon>
        <taxon>Pseudomonadati</taxon>
        <taxon>Pseudomonadota</taxon>
        <taxon>Betaproteobacteria</taxon>
        <taxon>Burkholderiales</taxon>
        <taxon>Sphaerotilaceae</taxon>
        <taxon>Roseateles</taxon>
    </lineage>
</organism>
<feature type="signal peptide" evidence="1">
    <location>
        <begin position="1"/>
        <end position="20"/>
    </location>
</feature>
<protein>
    <submittedName>
        <fullName evidence="2">Uncharacterized protein</fullName>
    </submittedName>
</protein>
<dbReference type="AlphaFoldDB" id="A0A246JGW1"/>
<dbReference type="Proteomes" id="UP000197468">
    <property type="component" value="Unassembled WGS sequence"/>
</dbReference>
<accession>A0A246JGW1</accession>
<evidence type="ECO:0000313" key="2">
    <source>
        <dbReference type="EMBL" id="OWQ91844.1"/>
    </source>
</evidence>
<sequence>MKALLMAIGMTALASTPALAETNCTGIPQATKVGEYGAQEGYLIVTLNNMDFRLGPANDSGAKARLAVVTAALAANKQVMLRFFEYGDCAGASAARAVPNSTQILQ</sequence>
<evidence type="ECO:0000256" key="1">
    <source>
        <dbReference type="SAM" id="SignalP"/>
    </source>
</evidence>
<name>A0A246JGW1_9BURK</name>
<keyword evidence="3" id="KW-1185">Reference proteome</keyword>
<dbReference type="EMBL" id="NIOF01000002">
    <property type="protein sequence ID" value="OWQ91844.1"/>
    <property type="molecule type" value="Genomic_DNA"/>
</dbReference>